<feature type="domain" description="FP protein C-terminal" evidence="2">
    <location>
        <begin position="242"/>
        <end position="294"/>
    </location>
</feature>
<sequence>MPLKRTPPPTKTLSDTDLKNAGVAEPDVDLSASLQNITKNRMKRKHGDAEMQEFIAEMRTMFANFVSDQNSKLQTLQETIMEIKEQNSNTQTFIDMISEKYDELHKEIEKLKEERRENWSYIENLENKIENIERNVSSSKIEIRNVPVLLKENKEVLLNLVQNIGNILNLQLQKSDFRDVYRGFAKPDKIKPIIVEFSSVLHKEKLLMLAKKLRKSDPNSLNTSRLKLEGEPKQFFLAECLTARARRLFYLSRDFAKTFKYGYCWTSYGKIYLRKKEGAPQIRINAEADLTKLKNAESI</sequence>
<evidence type="ECO:0000313" key="4">
    <source>
        <dbReference type="Proteomes" id="UP001153292"/>
    </source>
</evidence>
<keyword evidence="1" id="KW-0175">Coiled coil</keyword>
<gene>
    <name evidence="3" type="ORF">CHILSU_LOCUS4785</name>
</gene>
<feature type="coiled-coil region" evidence="1">
    <location>
        <begin position="66"/>
        <end position="142"/>
    </location>
</feature>
<dbReference type="EMBL" id="OU963895">
    <property type="protein sequence ID" value="CAH0401555.1"/>
    <property type="molecule type" value="Genomic_DNA"/>
</dbReference>
<dbReference type="Proteomes" id="UP001153292">
    <property type="component" value="Chromosome 2"/>
</dbReference>
<evidence type="ECO:0000313" key="3">
    <source>
        <dbReference type="EMBL" id="CAH0401555.1"/>
    </source>
</evidence>
<protein>
    <recommendedName>
        <fullName evidence="2">FP protein C-terminal domain-containing protein</fullName>
    </recommendedName>
</protein>
<dbReference type="Gene3D" id="1.10.287.1490">
    <property type="match status" value="1"/>
</dbReference>
<accession>A0ABN8B6P0</accession>
<dbReference type="Pfam" id="PF25298">
    <property type="entry name" value="Baculo_FP_2nd"/>
    <property type="match status" value="1"/>
</dbReference>
<organism evidence="3 4">
    <name type="scientific">Chilo suppressalis</name>
    <name type="common">Asiatic rice borer moth</name>
    <dbReference type="NCBI Taxonomy" id="168631"/>
    <lineage>
        <taxon>Eukaryota</taxon>
        <taxon>Metazoa</taxon>
        <taxon>Ecdysozoa</taxon>
        <taxon>Arthropoda</taxon>
        <taxon>Hexapoda</taxon>
        <taxon>Insecta</taxon>
        <taxon>Pterygota</taxon>
        <taxon>Neoptera</taxon>
        <taxon>Endopterygota</taxon>
        <taxon>Lepidoptera</taxon>
        <taxon>Glossata</taxon>
        <taxon>Ditrysia</taxon>
        <taxon>Pyraloidea</taxon>
        <taxon>Crambidae</taxon>
        <taxon>Crambinae</taxon>
        <taxon>Chilo</taxon>
    </lineage>
</organism>
<reference evidence="3" key="1">
    <citation type="submission" date="2021-12" db="EMBL/GenBank/DDBJ databases">
        <authorList>
            <person name="King R."/>
        </authorList>
    </citation>
    <scope>NUCLEOTIDE SEQUENCE</scope>
</reference>
<dbReference type="InterPro" id="IPR057251">
    <property type="entry name" value="FP_C"/>
</dbReference>
<evidence type="ECO:0000259" key="2">
    <source>
        <dbReference type="Pfam" id="PF25298"/>
    </source>
</evidence>
<evidence type="ECO:0000256" key="1">
    <source>
        <dbReference type="SAM" id="Coils"/>
    </source>
</evidence>
<keyword evidence="4" id="KW-1185">Reference proteome</keyword>
<proteinExistence type="predicted"/>
<name>A0ABN8B6P0_CHISP</name>